<sequence length="125" mass="13408">MLGAFSLVPLVIGDAAPETVAEVINILWGGAETLIVVSSDLSHYLGYDEARARDRLTCKAIERLEAQCIDHTDACGATPVKGLLIEAKRRAMEVTTLDLRNSGDTAGRKDQVVGYGAWMFSESPG</sequence>
<comment type="caution">
    <text evidence="1">The sequence shown here is derived from an EMBL/GenBank/DDBJ whole genome shotgun (WGS) entry which is preliminary data.</text>
</comment>
<organism evidence="1">
    <name type="scientific">marine sediment metagenome</name>
    <dbReference type="NCBI Taxonomy" id="412755"/>
    <lineage>
        <taxon>unclassified sequences</taxon>
        <taxon>metagenomes</taxon>
        <taxon>ecological metagenomes</taxon>
    </lineage>
</organism>
<dbReference type="Pfam" id="PF01875">
    <property type="entry name" value="Memo"/>
    <property type="match status" value="1"/>
</dbReference>
<evidence type="ECO:0008006" key="2">
    <source>
        <dbReference type="Google" id="ProtNLM"/>
    </source>
</evidence>
<dbReference type="AlphaFoldDB" id="X1BKF9"/>
<dbReference type="InterPro" id="IPR002737">
    <property type="entry name" value="MEMO1_fam"/>
</dbReference>
<dbReference type="NCBIfam" id="TIGR04336">
    <property type="entry name" value="AmmeMemoSam_B"/>
    <property type="match status" value="1"/>
</dbReference>
<dbReference type="CDD" id="cd07361">
    <property type="entry name" value="MEMO_like"/>
    <property type="match status" value="1"/>
</dbReference>
<accession>X1BKF9</accession>
<reference evidence="1" key="1">
    <citation type="journal article" date="2014" name="Front. Microbiol.">
        <title>High frequency of phylogenetically diverse reductive dehalogenase-homologous genes in deep subseafloor sedimentary metagenomes.</title>
        <authorList>
            <person name="Kawai M."/>
            <person name="Futagami T."/>
            <person name="Toyoda A."/>
            <person name="Takaki Y."/>
            <person name="Nishi S."/>
            <person name="Hori S."/>
            <person name="Arai W."/>
            <person name="Tsubouchi T."/>
            <person name="Morono Y."/>
            <person name="Uchiyama I."/>
            <person name="Ito T."/>
            <person name="Fujiyama A."/>
            <person name="Inagaki F."/>
            <person name="Takami H."/>
        </authorList>
    </citation>
    <scope>NUCLEOTIDE SEQUENCE</scope>
    <source>
        <strain evidence="1">Expedition CK06-06</strain>
    </source>
</reference>
<name>X1BKF9_9ZZZZ</name>
<dbReference type="Gene3D" id="3.40.830.10">
    <property type="entry name" value="LigB-like"/>
    <property type="match status" value="1"/>
</dbReference>
<proteinExistence type="predicted"/>
<dbReference type="EMBL" id="BART01026398">
    <property type="protein sequence ID" value="GAG96399.1"/>
    <property type="molecule type" value="Genomic_DNA"/>
</dbReference>
<evidence type="ECO:0000313" key="1">
    <source>
        <dbReference type="EMBL" id="GAG96399.1"/>
    </source>
</evidence>
<protein>
    <recommendedName>
        <fullName evidence="2">AmmeMemoRadiSam system protein B</fullName>
    </recommendedName>
</protein>
<gene>
    <name evidence="1" type="ORF">S01H4_47096</name>
</gene>